<keyword evidence="2" id="KW-0378">Hydrolase</keyword>
<evidence type="ECO:0000313" key="4">
    <source>
        <dbReference type="EMBL" id="KGM02961.1"/>
    </source>
</evidence>
<name>A0A0A0BCC4_9CELL</name>
<dbReference type="OrthoDB" id="9804442at2"/>
<accession>A0A0A0BCC4</accession>
<gene>
    <name evidence="4" type="ORF">Q760_10375</name>
</gene>
<dbReference type="PANTHER" id="PTHR43046:SF14">
    <property type="entry name" value="MUTT_NUDIX FAMILY PROTEIN"/>
    <property type="match status" value="1"/>
</dbReference>
<dbReference type="SUPFAM" id="SSF55811">
    <property type="entry name" value="Nudix"/>
    <property type="match status" value="1"/>
</dbReference>
<dbReference type="Proteomes" id="UP000029833">
    <property type="component" value="Unassembled WGS sequence"/>
</dbReference>
<evidence type="ECO:0000259" key="3">
    <source>
        <dbReference type="PROSITE" id="PS51462"/>
    </source>
</evidence>
<protein>
    <recommendedName>
        <fullName evidence="3">Nudix hydrolase domain-containing protein</fullName>
    </recommendedName>
</protein>
<dbReference type="EMBL" id="AXNT01000029">
    <property type="protein sequence ID" value="KGM02961.1"/>
    <property type="molecule type" value="Genomic_DNA"/>
</dbReference>
<dbReference type="PROSITE" id="PS51462">
    <property type="entry name" value="NUDIX"/>
    <property type="match status" value="1"/>
</dbReference>
<sequence>MRVPRGGGATERLTRVSAYALCVDAGRVLLMRWNGAAGSAWTLPGGGLVFGEPPDDGARREVLQETGLVVELGDLLGVDSLRTGAQVAPPRPAPLDLHLLRIVYSGRVVGGLLRHEVSGPVDRAEWVPLDDLPSLRRVELVDTALGWASPARVG</sequence>
<comment type="caution">
    <text evidence="4">The sequence shown here is derived from an EMBL/GenBank/DDBJ whole genome shotgun (WGS) entry which is preliminary data.</text>
</comment>
<keyword evidence="5" id="KW-1185">Reference proteome</keyword>
<dbReference type="Pfam" id="PF00293">
    <property type="entry name" value="NUDIX"/>
    <property type="match status" value="1"/>
</dbReference>
<evidence type="ECO:0000256" key="1">
    <source>
        <dbReference type="ARBA" id="ARBA00001946"/>
    </source>
</evidence>
<dbReference type="AlphaFoldDB" id="A0A0A0BCC4"/>
<organism evidence="4 5">
    <name type="scientific">Cellulomonas cellasea DSM 20118</name>
    <dbReference type="NCBI Taxonomy" id="1408250"/>
    <lineage>
        <taxon>Bacteria</taxon>
        <taxon>Bacillati</taxon>
        <taxon>Actinomycetota</taxon>
        <taxon>Actinomycetes</taxon>
        <taxon>Micrococcales</taxon>
        <taxon>Cellulomonadaceae</taxon>
        <taxon>Cellulomonas</taxon>
    </lineage>
</organism>
<dbReference type="PANTHER" id="PTHR43046">
    <property type="entry name" value="GDP-MANNOSE MANNOSYL HYDROLASE"/>
    <property type="match status" value="1"/>
</dbReference>
<proteinExistence type="predicted"/>
<evidence type="ECO:0000313" key="5">
    <source>
        <dbReference type="Proteomes" id="UP000029833"/>
    </source>
</evidence>
<dbReference type="STRING" id="1408250.Q760_10375"/>
<reference evidence="4 5" key="1">
    <citation type="submission" date="2013-10" db="EMBL/GenBank/DDBJ databases">
        <authorList>
            <person name="Wang G."/>
            <person name="Zhuang W."/>
        </authorList>
    </citation>
    <scope>NUCLEOTIDE SEQUENCE [LARGE SCALE GENOMIC DNA]</scope>
    <source>
        <strain evidence="4 5">DSM 20118</strain>
    </source>
</reference>
<dbReference type="GO" id="GO:0016787">
    <property type="term" value="F:hydrolase activity"/>
    <property type="evidence" value="ECO:0007669"/>
    <property type="project" value="UniProtKB-KW"/>
</dbReference>
<feature type="domain" description="Nudix hydrolase" evidence="3">
    <location>
        <begin position="12"/>
        <end position="149"/>
    </location>
</feature>
<dbReference type="InterPro" id="IPR000086">
    <property type="entry name" value="NUDIX_hydrolase_dom"/>
</dbReference>
<dbReference type="Gene3D" id="3.90.79.10">
    <property type="entry name" value="Nucleoside Triphosphate Pyrophosphohydrolase"/>
    <property type="match status" value="1"/>
</dbReference>
<dbReference type="InterPro" id="IPR015797">
    <property type="entry name" value="NUDIX_hydrolase-like_dom_sf"/>
</dbReference>
<dbReference type="RefSeq" id="WP_052103776.1">
    <property type="nucleotide sequence ID" value="NZ_AXNT01000029.1"/>
</dbReference>
<comment type="cofactor">
    <cofactor evidence="1">
        <name>Mg(2+)</name>
        <dbReference type="ChEBI" id="CHEBI:18420"/>
    </cofactor>
</comment>
<evidence type="ECO:0000256" key="2">
    <source>
        <dbReference type="ARBA" id="ARBA00022801"/>
    </source>
</evidence>